<protein>
    <submittedName>
        <fullName evidence="1">Uncharacterized protein</fullName>
    </submittedName>
</protein>
<evidence type="ECO:0000313" key="1">
    <source>
        <dbReference type="EMBL" id="GJH18456.1"/>
    </source>
</evidence>
<evidence type="ECO:0000313" key="2">
    <source>
        <dbReference type="Proteomes" id="UP001055013"/>
    </source>
</evidence>
<keyword evidence="2" id="KW-1185">Reference proteome</keyword>
<organism evidence="1 2">
    <name type="scientific">Caballeronia novacaledonica</name>
    <dbReference type="NCBI Taxonomy" id="1544861"/>
    <lineage>
        <taxon>Bacteria</taxon>
        <taxon>Pseudomonadati</taxon>
        <taxon>Pseudomonadota</taxon>
        <taxon>Betaproteobacteria</taxon>
        <taxon>Burkholderiales</taxon>
        <taxon>Burkholderiaceae</taxon>
        <taxon>Caballeronia</taxon>
    </lineage>
</organism>
<dbReference type="EMBL" id="BPUR01000009">
    <property type="protein sequence ID" value="GJH18456.1"/>
    <property type="molecule type" value="Genomic_DNA"/>
</dbReference>
<sequence length="267" mass="29175">MKSDRHEALLREYAEASGNFRLLTDIRFRLLALLPIASAATAAFKGDAKSADDAVLYAFGLLVTLGVLTYHTRNDQLYNALIGRCKAIERTLGIWDGAYGSRPRAWLEIGGAKYRWKVDHSSGVMLIYSASIALWLSKLLGVFIPPTAAAVQAILLTFLFAFLLSQNQEARLISLRRDAADAVACVNNKALAAIPSDTKFIALCAKLAGKKPEVVSARATFYTKSKDVTYFPDPLEGADAASRLVALLTDLTPEWIYICATNQRGEL</sequence>
<accession>A0ACB5QTG4</accession>
<gene>
    <name evidence="1" type="ORF">CBA19CS22_17960</name>
</gene>
<reference evidence="1" key="1">
    <citation type="submission" date="2021-09" db="EMBL/GenBank/DDBJ databases">
        <title>Isolation and characterization of 3-chlorobenzoate degrading bacteria from soils in Shizuoka.</title>
        <authorList>
            <person name="Ifat A."/>
            <person name="Ogawa N."/>
            <person name="Kimbara K."/>
            <person name="Moriuchi R."/>
            <person name="Dohra H."/>
            <person name="Shintani M."/>
        </authorList>
    </citation>
    <scope>NUCLEOTIDE SEQUENCE</scope>
    <source>
        <strain evidence="1">19CS2-2</strain>
    </source>
</reference>
<dbReference type="Proteomes" id="UP001055013">
    <property type="component" value="Unassembled WGS sequence"/>
</dbReference>
<proteinExistence type="predicted"/>
<comment type="caution">
    <text evidence="1">The sequence shown here is derived from an EMBL/GenBank/DDBJ whole genome shotgun (WGS) entry which is preliminary data.</text>
</comment>
<name>A0ACB5QTG4_9BURK</name>